<proteinExistence type="predicted"/>
<dbReference type="EMBL" id="CM056810">
    <property type="protein sequence ID" value="KAJ8643335.1"/>
    <property type="molecule type" value="Genomic_DNA"/>
</dbReference>
<organism evidence="1 2">
    <name type="scientific">Persea americana</name>
    <name type="common">Avocado</name>
    <dbReference type="NCBI Taxonomy" id="3435"/>
    <lineage>
        <taxon>Eukaryota</taxon>
        <taxon>Viridiplantae</taxon>
        <taxon>Streptophyta</taxon>
        <taxon>Embryophyta</taxon>
        <taxon>Tracheophyta</taxon>
        <taxon>Spermatophyta</taxon>
        <taxon>Magnoliopsida</taxon>
        <taxon>Magnoliidae</taxon>
        <taxon>Laurales</taxon>
        <taxon>Lauraceae</taxon>
        <taxon>Persea</taxon>
    </lineage>
</organism>
<protein>
    <submittedName>
        <fullName evidence="1">Uncharacterized protein</fullName>
    </submittedName>
</protein>
<accession>A0ACC2MCE9</accession>
<evidence type="ECO:0000313" key="2">
    <source>
        <dbReference type="Proteomes" id="UP001234297"/>
    </source>
</evidence>
<comment type="caution">
    <text evidence="1">The sequence shown here is derived from an EMBL/GenBank/DDBJ whole genome shotgun (WGS) entry which is preliminary data.</text>
</comment>
<name>A0ACC2MCE9_PERAE</name>
<gene>
    <name evidence="1" type="ORF">MRB53_005083</name>
</gene>
<sequence>MFGSTGLGKNLKIDDMSADINPASLSIDPLASYSRDFPPLLPRPSPTSASAKIPFSDKESPTPLPATDPRTPTVLATAPRQASTLSHEQALVPNSCPSDPLALRSDPPSGPPTLGSDLPSSLSGSLAQALHRISPTILHGQQVPPAPSSLLLQAPFVLP</sequence>
<evidence type="ECO:0000313" key="1">
    <source>
        <dbReference type="EMBL" id="KAJ8643335.1"/>
    </source>
</evidence>
<keyword evidence="2" id="KW-1185">Reference proteome</keyword>
<reference evidence="1 2" key="1">
    <citation type="journal article" date="2022" name="Hortic Res">
        <title>A haplotype resolved chromosomal level avocado genome allows analysis of novel avocado genes.</title>
        <authorList>
            <person name="Nath O."/>
            <person name="Fletcher S.J."/>
            <person name="Hayward A."/>
            <person name="Shaw L.M."/>
            <person name="Masouleh A.K."/>
            <person name="Furtado A."/>
            <person name="Henry R.J."/>
            <person name="Mitter N."/>
        </authorList>
    </citation>
    <scope>NUCLEOTIDE SEQUENCE [LARGE SCALE GENOMIC DNA]</scope>
    <source>
        <strain evidence="2">cv. Hass</strain>
    </source>
</reference>
<dbReference type="Proteomes" id="UP001234297">
    <property type="component" value="Chromosome 2"/>
</dbReference>